<dbReference type="AlphaFoldDB" id="A0A6I2RG31"/>
<sequence>MWYVKMYFSEKREFFQCDASGIQGVPSVDRELPFLESLLTFLEMDCRELTPALQRIADRWSRLIAEFDRDAGTEAMVELGQLKSRHIYLELLYVRWYDRFSRIGIYGDRGSAEDEQMLAELRDLPEQLLLYQKQVQRFFDLVLDVDSAGRDPQQQAAKNYLHDSPRDPSLFRFRPIPLSFEPVEPGRCSPVLYSASILDMIDYSLRSCVERGITVRRCKNCGRYFPQTGRVSAEYCERPVPRGQQTCREAGAFQQWTKKQSDDPVFKAYRKEYKKRFAWIKAGRISDTDFYAWSEQAREMKKKCDHDFITLEEYVEWLKNS</sequence>
<gene>
    <name evidence="1" type="ORF">GKE90_14085</name>
</gene>
<evidence type="ECO:0000313" key="1">
    <source>
        <dbReference type="EMBL" id="MSB49811.1"/>
    </source>
</evidence>
<accession>A0A6I2RG31</accession>
<dbReference type="Proteomes" id="UP000429811">
    <property type="component" value="Unassembled WGS sequence"/>
</dbReference>
<dbReference type="EMBL" id="WKPO01000021">
    <property type="protein sequence ID" value="MSB49811.1"/>
    <property type="molecule type" value="Genomic_DNA"/>
</dbReference>
<dbReference type="InterPro" id="IPR045722">
    <property type="entry name" value="DUF6076"/>
</dbReference>
<evidence type="ECO:0000313" key="2">
    <source>
        <dbReference type="Proteomes" id="UP000429811"/>
    </source>
</evidence>
<protein>
    <submittedName>
        <fullName evidence="1">Uncharacterized protein</fullName>
    </submittedName>
</protein>
<dbReference type="Pfam" id="PF19553">
    <property type="entry name" value="DUF6076"/>
    <property type="match status" value="1"/>
</dbReference>
<name>A0A6I2RG31_FLAPL</name>
<dbReference type="RefSeq" id="WP_138308006.1">
    <property type="nucleotide sequence ID" value="NZ_CP084007.1"/>
</dbReference>
<comment type="caution">
    <text evidence="1">The sequence shown here is derived from an EMBL/GenBank/DDBJ whole genome shotgun (WGS) entry which is preliminary data.</text>
</comment>
<reference evidence="1 2" key="1">
    <citation type="journal article" date="2019" name="Nat. Med.">
        <title>A library of human gut bacterial isolates paired with longitudinal multiomics data enables mechanistic microbiome research.</title>
        <authorList>
            <person name="Poyet M."/>
            <person name="Groussin M."/>
            <person name="Gibbons S.M."/>
            <person name="Avila-Pacheco J."/>
            <person name="Jiang X."/>
            <person name="Kearney S.M."/>
            <person name="Perrotta A.R."/>
            <person name="Berdy B."/>
            <person name="Zhao S."/>
            <person name="Lieberman T.D."/>
            <person name="Swanson P.K."/>
            <person name="Smith M."/>
            <person name="Roesemann S."/>
            <person name="Alexander J.E."/>
            <person name="Rich S.A."/>
            <person name="Livny J."/>
            <person name="Vlamakis H."/>
            <person name="Clish C."/>
            <person name="Bullock K."/>
            <person name="Deik A."/>
            <person name="Scott J."/>
            <person name="Pierce K.A."/>
            <person name="Xavier R.J."/>
            <person name="Alm E.J."/>
        </authorList>
    </citation>
    <scope>NUCLEOTIDE SEQUENCE [LARGE SCALE GENOMIC DNA]</scope>
    <source>
        <strain evidence="1 2">BIOML-A5</strain>
    </source>
</reference>
<proteinExistence type="predicted"/>
<organism evidence="1 2">
    <name type="scientific">Flavonifractor plautii</name>
    <name type="common">Fusobacterium plautii</name>
    <dbReference type="NCBI Taxonomy" id="292800"/>
    <lineage>
        <taxon>Bacteria</taxon>
        <taxon>Bacillati</taxon>
        <taxon>Bacillota</taxon>
        <taxon>Clostridia</taxon>
        <taxon>Eubacteriales</taxon>
        <taxon>Oscillospiraceae</taxon>
        <taxon>Flavonifractor</taxon>
    </lineage>
</organism>